<feature type="region of interest" description="Disordered" evidence="1">
    <location>
        <begin position="1"/>
        <end position="22"/>
    </location>
</feature>
<dbReference type="EMBL" id="SRLO01000340">
    <property type="protein sequence ID" value="TNN60120.1"/>
    <property type="molecule type" value="Genomic_DNA"/>
</dbReference>
<proteinExistence type="predicted"/>
<comment type="caution">
    <text evidence="2">The sequence shown here is derived from an EMBL/GenBank/DDBJ whole genome shotgun (WGS) entry which is preliminary data.</text>
</comment>
<evidence type="ECO:0000313" key="3">
    <source>
        <dbReference type="Proteomes" id="UP000314294"/>
    </source>
</evidence>
<organism evidence="2 3">
    <name type="scientific">Liparis tanakae</name>
    <name type="common">Tanaka's snailfish</name>
    <dbReference type="NCBI Taxonomy" id="230148"/>
    <lineage>
        <taxon>Eukaryota</taxon>
        <taxon>Metazoa</taxon>
        <taxon>Chordata</taxon>
        <taxon>Craniata</taxon>
        <taxon>Vertebrata</taxon>
        <taxon>Euteleostomi</taxon>
        <taxon>Actinopterygii</taxon>
        <taxon>Neopterygii</taxon>
        <taxon>Teleostei</taxon>
        <taxon>Neoteleostei</taxon>
        <taxon>Acanthomorphata</taxon>
        <taxon>Eupercaria</taxon>
        <taxon>Perciformes</taxon>
        <taxon>Cottioidei</taxon>
        <taxon>Cottales</taxon>
        <taxon>Liparidae</taxon>
        <taxon>Liparis</taxon>
    </lineage>
</organism>
<keyword evidence="3" id="KW-1185">Reference proteome</keyword>
<dbReference type="Proteomes" id="UP000314294">
    <property type="component" value="Unassembled WGS sequence"/>
</dbReference>
<name>A0A4Z2H3T2_9TELE</name>
<feature type="region of interest" description="Disordered" evidence="1">
    <location>
        <begin position="40"/>
        <end position="101"/>
    </location>
</feature>
<evidence type="ECO:0000313" key="2">
    <source>
        <dbReference type="EMBL" id="TNN60120.1"/>
    </source>
</evidence>
<reference evidence="2 3" key="1">
    <citation type="submission" date="2019-03" db="EMBL/GenBank/DDBJ databases">
        <title>First draft genome of Liparis tanakae, snailfish: a comprehensive survey of snailfish specific genes.</title>
        <authorList>
            <person name="Kim W."/>
            <person name="Song I."/>
            <person name="Jeong J.-H."/>
            <person name="Kim D."/>
            <person name="Kim S."/>
            <person name="Ryu S."/>
            <person name="Song J.Y."/>
            <person name="Lee S.K."/>
        </authorList>
    </citation>
    <scope>NUCLEOTIDE SEQUENCE [LARGE SCALE GENOMIC DNA]</scope>
    <source>
        <tissue evidence="2">Muscle</tissue>
    </source>
</reference>
<gene>
    <name evidence="2" type="ORF">EYF80_029672</name>
</gene>
<protein>
    <submittedName>
        <fullName evidence="2">Uncharacterized protein</fullName>
    </submittedName>
</protein>
<feature type="compositionally biased region" description="Polar residues" evidence="1">
    <location>
        <begin position="60"/>
        <end position="75"/>
    </location>
</feature>
<feature type="compositionally biased region" description="Basic residues" evidence="1">
    <location>
        <begin position="1"/>
        <end position="12"/>
    </location>
</feature>
<feature type="compositionally biased region" description="Basic and acidic residues" evidence="1">
    <location>
        <begin position="89"/>
        <end position="98"/>
    </location>
</feature>
<evidence type="ECO:0000256" key="1">
    <source>
        <dbReference type="SAM" id="MobiDB-lite"/>
    </source>
</evidence>
<accession>A0A4Z2H3T2</accession>
<sequence>MERYRHEKHRLPHGPVSRQRAPTSFSQMFIVLGSKVKNASLQKSPALGQRYESRLDKNAHSVSRFSKPPKTTTDGGQMGACDENLVGPEDPRRDEPRRRSTVGVDVLVISGWHQVTPDDVSASTAT</sequence>
<dbReference type="AlphaFoldDB" id="A0A4Z2H3T2"/>